<proteinExistence type="predicted"/>
<gene>
    <name evidence="1" type="primary">txxe 63</name>
    <name evidence="1" type="ORF">TXXE_00450</name>
</gene>
<dbReference type="EMBL" id="CAJRAY010000001">
    <property type="protein sequence ID" value="CAG5076236.1"/>
    <property type="molecule type" value="Genomic_DNA"/>
</dbReference>
<name>A0ABM8UZA7_THEXY</name>
<dbReference type="Proteomes" id="UP000681526">
    <property type="component" value="Unassembled WGS sequence"/>
</dbReference>
<organism evidence="1 2">
    <name type="scientific">Thermobacillus xylanilyticus</name>
    <dbReference type="NCBI Taxonomy" id="76633"/>
    <lineage>
        <taxon>Bacteria</taxon>
        <taxon>Bacillati</taxon>
        <taxon>Bacillota</taxon>
        <taxon>Bacilli</taxon>
        <taxon>Bacillales</taxon>
        <taxon>Paenibacillaceae</taxon>
        <taxon>Thermobacillus</taxon>
    </lineage>
</organism>
<protein>
    <submittedName>
        <fullName evidence="1">Uncharacterized protein</fullName>
    </submittedName>
</protein>
<reference evidence="1 2" key="1">
    <citation type="submission" date="2021-04" db="EMBL/GenBank/DDBJ databases">
        <authorList>
            <person name="Rakotoarivonina H."/>
        </authorList>
    </citation>
    <scope>NUCLEOTIDE SEQUENCE [LARGE SCALE GENOMIC DNA]</scope>
    <source>
        <strain evidence="1 2">XE</strain>
    </source>
</reference>
<keyword evidence="2" id="KW-1185">Reference proteome</keyword>
<evidence type="ECO:0000313" key="2">
    <source>
        <dbReference type="Proteomes" id="UP000681526"/>
    </source>
</evidence>
<comment type="caution">
    <text evidence="1">The sequence shown here is derived from an EMBL/GenBank/DDBJ whole genome shotgun (WGS) entry which is preliminary data.</text>
</comment>
<accession>A0ABM8UZA7</accession>
<evidence type="ECO:0000313" key="1">
    <source>
        <dbReference type="EMBL" id="CAG5076236.1"/>
    </source>
</evidence>
<sequence>MRFTRELRQLERSKASLLKKDSEQHIGIRCRRMVCQVLLLQS</sequence>